<evidence type="ECO:0000313" key="5">
    <source>
        <dbReference type="EMBL" id="MFD1697290.1"/>
    </source>
</evidence>
<dbReference type="Gene3D" id="1.20.1330.10">
    <property type="entry name" value="f41 fragment of flagellin, N-terminal domain"/>
    <property type="match status" value="1"/>
</dbReference>
<dbReference type="InterPro" id="IPR001492">
    <property type="entry name" value="Flagellin"/>
</dbReference>
<feature type="domain" description="Flagellin C-terminal" evidence="4">
    <location>
        <begin position="228"/>
        <end position="312"/>
    </location>
</feature>
<protein>
    <submittedName>
        <fullName evidence="5">Flagellin</fullName>
    </submittedName>
</protein>
<organism evidence="5 6">
    <name type="scientific">Roseibium aestuarii</name>
    <dbReference type="NCBI Taxonomy" id="2600299"/>
    <lineage>
        <taxon>Bacteria</taxon>
        <taxon>Pseudomonadati</taxon>
        <taxon>Pseudomonadota</taxon>
        <taxon>Alphaproteobacteria</taxon>
        <taxon>Hyphomicrobiales</taxon>
        <taxon>Stappiaceae</taxon>
        <taxon>Roseibium</taxon>
    </lineage>
</organism>
<evidence type="ECO:0000313" key="6">
    <source>
        <dbReference type="Proteomes" id="UP001597327"/>
    </source>
</evidence>
<dbReference type="InterPro" id="IPR042187">
    <property type="entry name" value="Flagellin_C_sub2"/>
</dbReference>
<dbReference type="PANTHER" id="PTHR42792">
    <property type="entry name" value="FLAGELLIN"/>
    <property type="match status" value="1"/>
</dbReference>
<dbReference type="InterPro" id="IPR046358">
    <property type="entry name" value="Flagellin_C"/>
</dbReference>
<keyword evidence="3" id="KW-0975">Bacterial flagellum</keyword>
<dbReference type="SUPFAM" id="SSF64518">
    <property type="entry name" value="Phase 1 flagellin"/>
    <property type="match status" value="1"/>
</dbReference>
<proteinExistence type="inferred from homology"/>
<sequence>MTDAGVTDVTVALGSNGGLEFTSTATGTSASVTIDNFTGNIDGTSDAFVASDLGLVETAAGEVTATGESDAFTLTAGQVVSFDVNDVKVTLGSADSTAATTFSASDIATAINTALLEAGNYDLSAKVDTATGEVNITSRDLGAKAEVTIDNFTGTTDGTAAFTATTLGMTTTTDTGTETAVNTSGSKTVVGSNYTDTITLTIASLTTGSLGIDELNVSTQDGAGEALAVLDMAIDKVSNVRAEMGATVSRLEYRSTQLETSIENLEASESAIADVDIASEQARLSAASVKVQAAVAAASQANKMPENLLKLLQ</sequence>
<dbReference type="Pfam" id="PF00700">
    <property type="entry name" value="Flagellin_C"/>
    <property type="match status" value="1"/>
</dbReference>
<evidence type="ECO:0000256" key="3">
    <source>
        <dbReference type="ARBA" id="ARBA00023143"/>
    </source>
</evidence>
<dbReference type="RefSeq" id="WP_341872939.1">
    <property type="nucleotide sequence ID" value="NZ_JBHUFA010000015.1"/>
</dbReference>
<keyword evidence="5" id="KW-0282">Flagellum</keyword>
<reference evidence="6" key="1">
    <citation type="journal article" date="2019" name="Int. J. Syst. Evol. Microbiol.">
        <title>The Global Catalogue of Microorganisms (GCM) 10K type strain sequencing project: providing services to taxonomists for standard genome sequencing and annotation.</title>
        <authorList>
            <consortium name="The Broad Institute Genomics Platform"/>
            <consortium name="The Broad Institute Genome Sequencing Center for Infectious Disease"/>
            <person name="Wu L."/>
            <person name="Ma J."/>
        </authorList>
    </citation>
    <scope>NUCLEOTIDE SEQUENCE [LARGE SCALE GENOMIC DNA]</scope>
    <source>
        <strain evidence="6">JCM 3369</strain>
    </source>
</reference>
<comment type="similarity">
    <text evidence="2">Belongs to the bacterial flagellin family.</text>
</comment>
<comment type="caution">
    <text evidence="5">The sequence shown here is derived from an EMBL/GenBank/DDBJ whole genome shotgun (WGS) entry which is preliminary data.</text>
</comment>
<dbReference type="Proteomes" id="UP001597327">
    <property type="component" value="Unassembled WGS sequence"/>
</dbReference>
<dbReference type="PANTHER" id="PTHR42792:SF2">
    <property type="entry name" value="FLAGELLIN"/>
    <property type="match status" value="1"/>
</dbReference>
<keyword evidence="6" id="KW-1185">Reference proteome</keyword>
<evidence type="ECO:0000256" key="1">
    <source>
        <dbReference type="ARBA" id="ARBA00004365"/>
    </source>
</evidence>
<comment type="subcellular location">
    <subcellularLocation>
        <location evidence="1">Bacterial flagellum</location>
    </subcellularLocation>
</comment>
<name>A0ABW4JYM8_9HYPH</name>
<gene>
    <name evidence="5" type="ORF">ACFSC7_17370</name>
</gene>
<accession>A0ABW4JYM8</accession>
<keyword evidence="5" id="KW-0969">Cilium</keyword>
<evidence type="ECO:0000259" key="4">
    <source>
        <dbReference type="Pfam" id="PF00700"/>
    </source>
</evidence>
<keyword evidence="5" id="KW-0966">Cell projection</keyword>
<evidence type="ECO:0000256" key="2">
    <source>
        <dbReference type="ARBA" id="ARBA00005709"/>
    </source>
</evidence>
<dbReference type="EMBL" id="JBHUFA010000015">
    <property type="protein sequence ID" value="MFD1697290.1"/>
    <property type="molecule type" value="Genomic_DNA"/>
</dbReference>
<dbReference type="Gene3D" id="6.10.10.10">
    <property type="entry name" value="Flagellar export chaperone, C-terminal domain"/>
    <property type="match status" value="1"/>
</dbReference>